<dbReference type="FunFam" id="2.40.30.110:FF:000003">
    <property type="entry name" value="Aminomethyltransferase"/>
    <property type="match status" value="1"/>
</dbReference>
<dbReference type="InterPro" id="IPR006223">
    <property type="entry name" value="GcvT"/>
</dbReference>
<dbReference type="Proteomes" id="UP000245168">
    <property type="component" value="Unassembled WGS sequence"/>
</dbReference>
<dbReference type="Pfam" id="PF01571">
    <property type="entry name" value="GCV_T"/>
    <property type="match status" value="1"/>
</dbReference>
<sequence length="368" mass="39813">MADTQDTPLSRTPLYALHVELGARMVPFAGYEMPVQFEGVLAEHKQVRERAGLFDVSHMGQARVTGDVGALEALITADLEKLQPGRQKYTLLLNEEGGIKDDFMVSRPDDEGLFIVVNAAVKGSDFAYMRDRFGRRAELVELPDRALLALQGPEAAAALEPLCAGATELKFMQAGWFELAGADVMISRSGYTGEDGFEISTPADKAEEIARLLLSDERVAPIGLGARDTLRLEAGLCLYGHDMDETTTPVEAALAWAIAKSRRERADFPGARRILKQIADGPERKRVGLALNDRAPAREGSEIVHEGETVGVVTSGGFGPTLGGPVAMGYVRADLAEPGQALDILVRGKPRAAEVVKTPFTEHRFFRG</sequence>
<comment type="caution">
    <text evidence="10">The sequence shown here is derived from an EMBL/GenBank/DDBJ whole genome shotgun (WGS) entry which is preliminary data.</text>
</comment>
<dbReference type="InterPro" id="IPR029043">
    <property type="entry name" value="GcvT/YgfZ_C"/>
</dbReference>
<dbReference type="InterPro" id="IPR013977">
    <property type="entry name" value="GcvT_C"/>
</dbReference>
<dbReference type="NCBIfam" id="NF010093">
    <property type="entry name" value="PRK13579.1"/>
    <property type="match status" value="1"/>
</dbReference>
<reference evidence="11" key="1">
    <citation type="submission" date="2018-05" db="EMBL/GenBank/DDBJ databases">
        <authorList>
            <person name="Liu B.-T."/>
        </authorList>
    </citation>
    <scope>NUCLEOTIDE SEQUENCE [LARGE SCALE GENOMIC DNA]</scope>
    <source>
        <strain evidence="11">WD6-1</strain>
    </source>
</reference>
<dbReference type="AlphaFoldDB" id="A0A2U2BUG3"/>
<evidence type="ECO:0000313" key="11">
    <source>
        <dbReference type="Proteomes" id="UP000245168"/>
    </source>
</evidence>
<dbReference type="GO" id="GO:0004047">
    <property type="term" value="F:aminomethyltransferase activity"/>
    <property type="evidence" value="ECO:0007669"/>
    <property type="project" value="UniProtKB-EC"/>
</dbReference>
<organism evidence="10 11">
    <name type="scientific">Marinicauda salina</name>
    <dbReference type="NCBI Taxonomy" id="2135793"/>
    <lineage>
        <taxon>Bacteria</taxon>
        <taxon>Pseudomonadati</taxon>
        <taxon>Pseudomonadota</taxon>
        <taxon>Alphaproteobacteria</taxon>
        <taxon>Maricaulales</taxon>
        <taxon>Maricaulaceae</taxon>
        <taxon>Marinicauda</taxon>
    </lineage>
</organism>
<gene>
    <name evidence="10" type="ORF">DDZ18_08290</name>
</gene>
<evidence type="ECO:0000256" key="5">
    <source>
        <dbReference type="ARBA" id="ARBA00031395"/>
    </source>
</evidence>
<dbReference type="GO" id="GO:0006546">
    <property type="term" value="P:glycine catabolic process"/>
    <property type="evidence" value="ECO:0007669"/>
    <property type="project" value="InterPro"/>
</dbReference>
<proteinExistence type="inferred from homology"/>
<protein>
    <recommendedName>
        <fullName evidence="2">aminomethyltransferase</fullName>
        <ecNumber evidence="2">2.1.2.10</ecNumber>
    </recommendedName>
    <alternativeName>
        <fullName evidence="5">Glycine cleavage system T protein</fullName>
    </alternativeName>
</protein>
<dbReference type="Gene3D" id="3.30.70.1400">
    <property type="entry name" value="Aminomethyltransferase beta-barrel domains"/>
    <property type="match status" value="1"/>
</dbReference>
<name>A0A2U2BUG3_9PROT</name>
<dbReference type="NCBIfam" id="TIGR00528">
    <property type="entry name" value="gcvT"/>
    <property type="match status" value="1"/>
</dbReference>
<feature type="binding site" evidence="7">
    <location>
        <position position="198"/>
    </location>
    <ligand>
        <name>substrate</name>
    </ligand>
</feature>
<dbReference type="Gene3D" id="2.40.30.110">
    <property type="entry name" value="Aminomethyltransferase beta-barrel domains"/>
    <property type="match status" value="1"/>
</dbReference>
<evidence type="ECO:0000256" key="2">
    <source>
        <dbReference type="ARBA" id="ARBA00012616"/>
    </source>
</evidence>
<evidence type="ECO:0000256" key="7">
    <source>
        <dbReference type="PIRSR" id="PIRSR006487-1"/>
    </source>
</evidence>
<dbReference type="InterPro" id="IPR006222">
    <property type="entry name" value="GCVT_N"/>
</dbReference>
<dbReference type="OrthoDB" id="9774591at2"/>
<dbReference type="Gene3D" id="4.10.1250.10">
    <property type="entry name" value="Aminomethyltransferase fragment"/>
    <property type="match status" value="1"/>
</dbReference>
<dbReference type="PIRSF" id="PIRSF006487">
    <property type="entry name" value="GcvT"/>
    <property type="match status" value="1"/>
</dbReference>
<evidence type="ECO:0000259" key="8">
    <source>
        <dbReference type="Pfam" id="PF01571"/>
    </source>
</evidence>
<evidence type="ECO:0000313" key="10">
    <source>
        <dbReference type="EMBL" id="PWE17648.1"/>
    </source>
</evidence>
<evidence type="ECO:0000259" key="9">
    <source>
        <dbReference type="Pfam" id="PF08669"/>
    </source>
</evidence>
<dbReference type="EC" id="2.1.2.10" evidence="2"/>
<dbReference type="GO" id="GO:0005960">
    <property type="term" value="C:glycine cleavage complex"/>
    <property type="evidence" value="ECO:0007669"/>
    <property type="project" value="InterPro"/>
</dbReference>
<keyword evidence="4 10" id="KW-0808">Transferase</keyword>
<evidence type="ECO:0000256" key="6">
    <source>
        <dbReference type="ARBA" id="ARBA00047665"/>
    </source>
</evidence>
<dbReference type="SUPFAM" id="SSF101790">
    <property type="entry name" value="Aminomethyltransferase beta-barrel domain"/>
    <property type="match status" value="1"/>
</dbReference>
<dbReference type="GO" id="GO:0008168">
    <property type="term" value="F:methyltransferase activity"/>
    <property type="evidence" value="ECO:0007669"/>
    <property type="project" value="UniProtKB-KW"/>
</dbReference>
<keyword evidence="11" id="KW-1185">Reference proteome</keyword>
<dbReference type="Pfam" id="PF08669">
    <property type="entry name" value="GCV_T_C"/>
    <property type="match status" value="1"/>
</dbReference>
<evidence type="ECO:0000256" key="4">
    <source>
        <dbReference type="ARBA" id="ARBA00022679"/>
    </source>
</evidence>
<keyword evidence="10" id="KW-0489">Methyltransferase</keyword>
<dbReference type="NCBIfam" id="NF001567">
    <property type="entry name" value="PRK00389.1"/>
    <property type="match status" value="1"/>
</dbReference>
<keyword evidence="3" id="KW-0032">Aminotransferase</keyword>
<feature type="domain" description="Aminomethyltransferase C-terminal" evidence="9">
    <location>
        <begin position="284"/>
        <end position="360"/>
    </location>
</feature>
<dbReference type="PANTHER" id="PTHR43757:SF2">
    <property type="entry name" value="AMINOMETHYLTRANSFERASE, MITOCHONDRIAL"/>
    <property type="match status" value="1"/>
</dbReference>
<dbReference type="EMBL" id="QEXV01000003">
    <property type="protein sequence ID" value="PWE17648.1"/>
    <property type="molecule type" value="Genomic_DNA"/>
</dbReference>
<dbReference type="FunFam" id="4.10.1250.10:FF:000002">
    <property type="entry name" value="Aminomethyltransferase"/>
    <property type="match status" value="1"/>
</dbReference>
<dbReference type="SUPFAM" id="SSF103025">
    <property type="entry name" value="Folate-binding domain"/>
    <property type="match status" value="1"/>
</dbReference>
<dbReference type="RefSeq" id="WP_109252879.1">
    <property type="nucleotide sequence ID" value="NZ_QEXV01000003.1"/>
</dbReference>
<dbReference type="GO" id="GO:0032259">
    <property type="term" value="P:methylation"/>
    <property type="evidence" value="ECO:0007669"/>
    <property type="project" value="UniProtKB-KW"/>
</dbReference>
<dbReference type="InterPro" id="IPR027266">
    <property type="entry name" value="TrmE/GcvT-like"/>
</dbReference>
<dbReference type="InterPro" id="IPR028896">
    <property type="entry name" value="GcvT/YgfZ/DmdA"/>
</dbReference>
<accession>A0A2U2BUG3</accession>
<dbReference type="Gene3D" id="3.30.1360.120">
    <property type="entry name" value="Probable tRNA modification gtpase trme, domain 1"/>
    <property type="match status" value="1"/>
</dbReference>
<feature type="domain" description="GCVT N-terminal" evidence="8">
    <location>
        <begin position="14"/>
        <end position="260"/>
    </location>
</feature>
<dbReference type="GO" id="GO:0008483">
    <property type="term" value="F:transaminase activity"/>
    <property type="evidence" value="ECO:0007669"/>
    <property type="project" value="UniProtKB-KW"/>
</dbReference>
<evidence type="ECO:0000256" key="3">
    <source>
        <dbReference type="ARBA" id="ARBA00022576"/>
    </source>
</evidence>
<comment type="similarity">
    <text evidence="1">Belongs to the GcvT family.</text>
</comment>
<comment type="catalytic activity">
    <reaction evidence="6">
        <text>N(6)-[(R)-S(8)-aminomethyldihydrolipoyl]-L-lysyl-[protein] + (6S)-5,6,7,8-tetrahydrofolate = N(6)-[(R)-dihydrolipoyl]-L-lysyl-[protein] + (6R)-5,10-methylene-5,6,7,8-tetrahydrofolate + NH4(+)</text>
        <dbReference type="Rhea" id="RHEA:16945"/>
        <dbReference type="Rhea" id="RHEA-COMP:10475"/>
        <dbReference type="Rhea" id="RHEA-COMP:10492"/>
        <dbReference type="ChEBI" id="CHEBI:15636"/>
        <dbReference type="ChEBI" id="CHEBI:28938"/>
        <dbReference type="ChEBI" id="CHEBI:57453"/>
        <dbReference type="ChEBI" id="CHEBI:83100"/>
        <dbReference type="ChEBI" id="CHEBI:83143"/>
        <dbReference type="EC" id="2.1.2.10"/>
    </reaction>
</comment>
<evidence type="ECO:0000256" key="1">
    <source>
        <dbReference type="ARBA" id="ARBA00008609"/>
    </source>
</evidence>
<dbReference type="PANTHER" id="PTHR43757">
    <property type="entry name" value="AMINOMETHYLTRANSFERASE"/>
    <property type="match status" value="1"/>
</dbReference>